<dbReference type="SUPFAM" id="SSF51445">
    <property type="entry name" value="(Trans)glycosidases"/>
    <property type="match status" value="1"/>
</dbReference>
<reference evidence="1 2" key="1">
    <citation type="journal article" date="2014" name="PLoS Genet.">
        <title>The Genome of Spironucleus salmonicida Highlights a Fish Pathogen Adapted to Fluctuating Environments.</title>
        <authorList>
            <person name="Xu F."/>
            <person name="Jerlstrom-Hultqvist J."/>
            <person name="Einarsson E."/>
            <person name="Astvaldsson A."/>
            <person name="Svard S.G."/>
            <person name="Andersson J.O."/>
        </authorList>
    </citation>
    <scope>NUCLEOTIDE SEQUENCE</scope>
    <source>
        <strain evidence="2">ATCC 50377</strain>
    </source>
</reference>
<evidence type="ECO:0000313" key="1">
    <source>
        <dbReference type="EMBL" id="EST41814.1"/>
    </source>
</evidence>
<dbReference type="OrthoDB" id="1740265at2759"/>
<dbReference type="EMBL" id="KI546167">
    <property type="protein sequence ID" value="EST41814.1"/>
    <property type="molecule type" value="Genomic_DNA"/>
</dbReference>
<evidence type="ECO:0000313" key="3">
    <source>
        <dbReference type="EMBL" id="KAH0573194.1"/>
    </source>
</evidence>
<dbReference type="PANTHER" id="PTHR47786:SF2">
    <property type="entry name" value="GLYCOSYL HYDROLASE FAMILY 13 CATALYTIC DOMAIN-CONTAINING PROTEIN"/>
    <property type="match status" value="1"/>
</dbReference>
<evidence type="ECO:0000313" key="2">
    <source>
        <dbReference type="EMBL" id="KAH0573186.1"/>
    </source>
</evidence>
<dbReference type="Gene3D" id="3.20.20.80">
    <property type="entry name" value="Glycosidases"/>
    <property type="match status" value="1"/>
</dbReference>
<accession>V6LM77</accession>
<proteinExistence type="predicted"/>
<protein>
    <submittedName>
        <fullName evidence="1">Alpha amylase catalytic region</fullName>
    </submittedName>
</protein>
<dbReference type="VEuPathDB" id="GiardiaDB:SS50377_25305"/>
<dbReference type="VEuPathDB" id="GiardiaDB:SS50377_25314"/>
<dbReference type="InterPro" id="IPR017853">
    <property type="entry name" value="GH"/>
</dbReference>
<keyword evidence="4" id="KW-1185">Reference proteome</keyword>
<organism evidence="1">
    <name type="scientific">Spironucleus salmonicida</name>
    <dbReference type="NCBI Taxonomy" id="348837"/>
    <lineage>
        <taxon>Eukaryota</taxon>
        <taxon>Metamonada</taxon>
        <taxon>Diplomonadida</taxon>
        <taxon>Hexamitidae</taxon>
        <taxon>Hexamitinae</taxon>
        <taxon>Spironucleus</taxon>
    </lineage>
</organism>
<name>V6LM77_9EUKA</name>
<sequence length="437" mass="48766">MERRRYPTLYQLPARPFLYEQGLRGLDAIPDGFLDSLAARGFDMLYLLGAWTLGAASLACDFRPERQRVYRELLPDLQPADVIGSPFAVAAYVANPALGTDAALLGLKRRLNQRGMRLVLDFVPNHGSLECAAACPELFLRGPFGSATDQHPSGVFFGRDRYHIWGDTAQFDFTRPDTRAARGLDLFKVASLCDGVRCDMAMLQLPDVHRSIWGTEIPDFWRDAISALRRTYRDFVFLAEAYWDTEDALVERGFDFVYCKRPLDTCGALQDCFAQGLRCGPACCHFLENHDEARIARFHNALPAAVQCYLRPGLRFFQHGQLEGRRGRLGVQLRRAVPEAADPAVQEFYAGLLRLLRDNAFQGAFTQADVHRYVFCGLWTGAARRIVLANLSDHALQVALAPGWLQGAVRQLLGHPAPPMDGTVPLGPFAFAVYAVE</sequence>
<evidence type="ECO:0000313" key="4">
    <source>
        <dbReference type="Proteomes" id="UP000018208"/>
    </source>
</evidence>
<dbReference type="EMBL" id="AUWU02000005">
    <property type="protein sequence ID" value="KAH0573194.1"/>
    <property type="molecule type" value="Genomic_DNA"/>
</dbReference>
<dbReference type="PANTHER" id="PTHR47786">
    <property type="entry name" value="ALPHA-1,4-GLUCAN:MALTOSE-1-PHOSPHATE MALTOSYLTRANSFERASE"/>
    <property type="match status" value="1"/>
</dbReference>
<dbReference type="EMBL" id="AUWU02000005">
    <property type="protein sequence ID" value="KAH0573186.1"/>
    <property type="molecule type" value="Genomic_DNA"/>
</dbReference>
<reference evidence="2" key="2">
    <citation type="submission" date="2020-12" db="EMBL/GenBank/DDBJ databases">
        <title>New Spironucleus salmonicida genome in near-complete chromosomes.</title>
        <authorList>
            <person name="Xu F."/>
            <person name="Kurt Z."/>
            <person name="Jimenez-Gonzalez A."/>
            <person name="Astvaldsson A."/>
            <person name="Andersson J.O."/>
            <person name="Svard S.G."/>
        </authorList>
    </citation>
    <scope>NUCLEOTIDE SEQUENCE</scope>
    <source>
        <strain evidence="2">ATCC 50377</strain>
    </source>
</reference>
<dbReference type="AlphaFoldDB" id="V6LM77"/>
<dbReference type="Proteomes" id="UP000018208">
    <property type="component" value="Unassembled WGS sequence"/>
</dbReference>
<gene>
    <name evidence="1" type="ORF">SS50377_18648</name>
    <name evidence="2" type="ORF">SS50377_25305</name>
    <name evidence="3" type="ORF">SS50377_25314</name>
</gene>